<sequence length="66" mass="7352">MFKPDPPRARMRQPVNPDSLLAGIVERHNHLYLDVAMCVGIVVLVGCMVVGARALDDWLPLAMLIR</sequence>
<dbReference type="EMBL" id="QEOB01000016">
    <property type="protein sequence ID" value="PVX76381.1"/>
    <property type="molecule type" value="Genomic_DNA"/>
</dbReference>
<keyword evidence="1" id="KW-0812">Transmembrane</keyword>
<gene>
    <name evidence="2" type="ORF">C7402_116166</name>
</gene>
<comment type="caution">
    <text evidence="2">The sequence shown here is derived from an EMBL/GenBank/DDBJ whole genome shotgun (WGS) entry which is preliminary data.</text>
</comment>
<proteinExistence type="predicted"/>
<evidence type="ECO:0000313" key="2">
    <source>
        <dbReference type="EMBL" id="PVX76381.1"/>
    </source>
</evidence>
<keyword evidence="3" id="KW-1185">Reference proteome</keyword>
<evidence type="ECO:0000313" key="3">
    <source>
        <dbReference type="Proteomes" id="UP000245712"/>
    </source>
</evidence>
<organism evidence="2 3">
    <name type="scientific">Paraburkholderia unamae</name>
    <dbReference type="NCBI Taxonomy" id="219649"/>
    <lineage>
        <taxon>Bacteria</taxon>
        <taxon>Pseudomonadati</taxon>
        <taxon>Pseudomonadota</taxon>
        <taxon>Betaproteobacteria</taxon>
        <taxon>Burkholderiales</taxon>
        <taxon>Burkholderiaceae</taxon>
        <taxon>Paraburkholderia</taxon>
    </lineage>
</organism>
<keyword evidence="1" id="KW-0472">Membrane</keyword>
<keyword evidence="1" id="KW-1133">Transmembrane helix</keyword>
<reference evidence="2 3" key="1">
    <citation type="submission" date="2018-05" db="EMBL/GenBank/DDBJ databases">
        <title>Genomic Encyclopedia of Type Strains, Phase IV (KMG-V): Genome sequencing to study the core and pangenomes of soil and plant-associated prokaryotes.</title>
        <authorList>
            <person name="Whitman W."/>
        </authorList>
    </citation>
    <scope>NUCLEOTIDE SEQUENCE [LARGE SCALE GENOMIC DNA]</scope>
    <source>
        <strain evidence="2 3">SCZa-39</strain>
    </source>
</reference>
<dbReference type="Proteomes" id="UP000245712">
    <property type="component" value="Unassembled WGS sequence"/>
</dbReference>
<protein>
    <submittedName>
        <fullName evidence="2">Uncharacterized protein</fullName>
    </submittedName>
</protein>
<accession>A0ABX5KIN3</accession>
<evidence type="ECO:0000256" key="1">
    <source>
        <dbReference type="SAM" id="Phobius"/>
    </source>
</evidence>
<feature type="transmembrane region" description="Helical" evidence="1">
    <location>
        <begin position="31"/>
        <end position="55"/>
    </location>
</feature>
<name>A0ABX5KIN3_9BURK</name>